<dbReference type="AlphaFoldDB" id="A0AAV4UZY3"/>
<protein>
    <submittedName>
        <fullName evidence="2">Uncharacterized protein</fullName>
    </submittedName>
</protein>
<dbReference type="Proteomes" id="UP001054945">
    <property type="component" value="Unassembled WGS sequence"/>
</dbReference>
<sequence length="84" mass="10171">MGWEQRNHLRWGSNKMRNPEFREYREKVNPWDLVSLTAHRDQRDARLGLAQKTSPPSRQPSRRQGQEEIRRMHVLGFCRKCCEH</sequence>
<dbReference type="EMBL" id="BPLR01013757">
    <property type="protein sequence ID" value="GIY63550.1"/>
    <property type="molecule type" value="Genomic_DNA"/>
</dbReference>
<comment type="caution">
    <text evidence="2">The sequence shown here is derived from an EMBL/GenBank/DDBJ whole genome shotgun (WGS) entry which is preliminary data.</text>
</comment>
<reference evidence="2 3" key="1">
    <citation type="submission" date="2021-06" db="EMBL/GenBank/DDBJ databases">
        <title>Caerostris extrusa draft genome.</title>
        <authorList>
            <person name="Kono N."/>
            <person name="Arakawa K."/>
        </authorList>
    </citation>
    <scope>NUCLEOTIDE SEQUENCE [LARGE SCALE GENOMIC DNA]</scope>
</reference>
<evidence type="ECO:0000313" key="2">
    <source>
        <dbReference type="EMBL" id="GIY63550.1"/>
    </source>
</evidence>
<gene>
    <name evidence="2" type="ORF">CEXT_122751</name>
</gene>
<accession>A0AAV4UZY3</accession>
<evidence type="ECO:0000256" key="1">
    <source>
        <dbReference type="SAM" id="MobiDB-lite"/>
    </source>
</evidence>
<organism evidence="2 3">
    <name type="scientific">Caerostris extrusa</name>
    <name type="common">Bark spider</name>
    <name type="synonym">Caerostris bankana</name>
    <dbReference type="NCBI Taxonomy" id="172846"/>
    <lineage>
        <taxon>Eukaryota</taxon>
        <taxon>Metazoa</taxon>
        <taxon>Ecdysozoa</taxon>
        <taxon>Arthropoda</taxon>
        <taxon>Chelicerata</taxon>
        <taxon>Arachnida</taxon>
        <taxon>Araneae</taxon>
        <taxon>Araneomorphae</taxon>
        <taxon>Entelegynae</taxon>
        <taxon>Araneoidea</taxon>
        <taxon>Araneidae</taxon>
        <taxon>Caerostris</taxon>
    </lineage>
</organism>
<feature type="region of interest" description="Disordered" evidence="1">
    <location>
        <begin position="43"/>
        <end position="67"/>
    </location>
</feature>
<name>A0AAV4UZY3_CAEEX</name>
<keyword evidence="3" id="KW-1185">Reference proteome</keyword>
<proteinExistence type="predicted"/>
<evidence type="ECO:0000313" key="3">
    <source>
        <dbReference type="Proteomes" id="UP001054945"/>
    </source>
</evidence>